<feature type="transmembrane region" description="Helical" evidence="6">
    <location>
        <begin position="79"/>
        <end position="98"/>
    </location>
</feature>
<dbReference type="InterPro" id="IPR011701">
    <property type="entry name" value="MFS"/>
</dbReference>
<feature type="transmembrane region" description="Helical" evidence="6">
    <location>
        <begin position="377"/>
        <end position="393"/>
    </location>
</feature>
<evidence type="ECO:0000313" key="8">
    <source>
        <dbReference type="EMBL" id="ANX03248.1"/>
    </source>
</evidence>
<dbReference type="Gene3D" id="1.20.1250.20">
    <property type="entry name" value="MFS general substrate transporter like domains"/>
    <property type="match status" value="1"/>
</dbReference>
<dbReference type="Proteomes" id="UP000092952">
    <property type="component" value="Chromosome"/>
</dbReference>
<dbReference type="InParanoid" id="A0A1B1YR37"/>
<evidence type="ECO:0000256" key="6">
    <source>
        <dbReference type="SAM" id="Phobius"/>
    </source>
</evidence>
<feature type="transmembrane region" description="Helical" evidence="6">
    <location>
        <begin position="428"/>
        <end position="447"/>
    </location>
</feature>
<protein>
    <recommendedName>
        <fullName evidence="7">Major facilitator superfamily (MFS) profile domain-containing protein</fullName>
    </recommendedName>
</protein>
<dbReference type="GO" id="GO:0022857">
    <property type="term" value="F:transmembrane transporter activity"/>
    <property type="evidence" value="ECO:0007669"/>
    <property type="project" value="InterPro"/>
</dbReference>
<reference evidence="9" key="1">
    <citation type="submission" date="2016-03" db="EMBL/GenBank/DDBJ databases">
        <title>Complete genome sequence of Solimmundus cernigliae, representing a novel lineage of polycyclic aromatic hydrocarbon degraders within the Gammaproteobacteria.</title>
        <authorList>
            <person name="Singleton D.R."/>
            <person name="Dickey A.N."/>
            <person name="Scholl E.H."/>
            <person name="Wright F.A."/>
            <person name="Aitken M.D."/>
        </authorList>
    </citation>
    <scope>NUCLEOTIDE SEQUENCE [LARGE SCALE GENOMIC DNA]</scope>
    <source>
        <strain evidence="9">TR3.2</strain>
    </source>
</reference>
<dbReference type="PANTHER" id="PTHR42718">
    <property type="entry name" value="MAJOR FACILITATOR SUPERFAMILY MULTIDRUG TRANSPORTER MFSC"/>
    <property type="match status" value="1"/>
</dbReference>
<name>A0A1B1YR37_9GAMM</name>
<dbReference type="FunCoup" id="A0A1B1YR37">
    <property type="interactions" value="135"/>
</dbReference>
<comment type="subcellular location">
    <subcellularLocation>
        <location evidence="1">Membrane</location>
        <topology evidence="1">Multi-pass membrane protein</topology>
    </subcellularLocation>
</comment>
<dbReference type="PANTHER" id="PTHR42718:SF9">
    <property type="entry name" value="MAJOR FACILITATOR SUPERFAMILY MULTIDRUG TRANSPORTER MFSC"/>
    <property type="match status" value="1"/>
</dbReference>
<dbReference type="CDD" id="cd17321">
    <property type="entry name" value="MFS_MMR_MDR_like"/>
    <property type="match status" value="1"/>
</dbReference>
<feature type="transmembrane region" description="Helical" evidence="6">
    <location>
        <begin position="399"/>
        <end position="416"/>
    </location>
</feature>
<evidence type="ECO:0000256" key="5">
    <source>
        <dbReference type="ARBA" id="ARBA00023136"/>
    </source>
</evidence>
<gene>
    <name evidence="8" type="ORF">PG2T_02940</name>
</gene>
<dbReference type="Gene3D" id="1.20.1720.10">
    <property type="entry name" value="Multidrug resistance protein D"/>
    <property type="match status" value="1"/>
</dbReference>
<feature type="transmembrane region" description="Helical" evidence="6">
    <location>
        <begin position="224"/>
        <end position="242"/>
    </location>
</feature>
<keyword evidence="9" id="KW-1185">Reference proteome</keyword>
<keyword evidence="5 6" id="KW-0472">Membrane</keyword>
<evidence type="ECO:0000256" key="1">
    <source>
        <dbReference type="ARBA" id="ARBA00004141"/>
    </source>
</evidence>
<feature type="transmembrane region" description="Helical" evidence="6">
    <location>
        <begin position="138"/>
        <end position="156"/>
    </location>
</feature>
<evidence type="ECO:0000259" key="7">
    <source>
        <dbReference type="PROSITE" id="PS50850"/>
    </source>
</evidence>
<dbReference type="AlphaFoldDB" id="A0A1B1YR37"/>
<dbReference type="GO" id="GO:0016020">
    <property type="term" value="C:membrane"/>
    <property type="evidence" value="ECO:0007669"/>
    <property type="project" value="UniProtKB-SubCell"/>
</dbReference>
<accession>A0A1B1YR37</accession>
<dbReference type="PROSITE" id="PS50850">
    <property type="entry name" value="MFS"/>
    <property type="match status" value="1"/>
</dbReference>
<evidence type="ECO:0000256" key="4">
    <source>
        <dbReference type="ARBA" id="ARBA00022989"/>
    </source>
</evidence>
<evidence type="ECO:0000256" key="3">
    <source>
        <dbReference type="ARBA" id="ARBA00022692"/>
    </source>
</evidence>
<feature type="transmembrane region" description="Helical" evidence="6">
    <location>
        <begin position="49"/>
        <end position="67"/>
    </location>
</feature>
<feature type="transmembrane region" description="Helical" evidence="6">
    <location>
        <begin position="296"/>
        <end position="317"/>
    </location>
</feature>
<dbReference type="SUPFAM" id="SSF103473">
    <property type="entry name" value="MFS general substrate transporter"/>
    <property type="match status" value="1"/>
</dbReference>
<feature type="domain" description="Major facilitator superfamily (MFS) profile" evidence="7">
    <location>
        <begin position="13"/>
        <end position="449"/>
    </location>
</feature>
<feature type="transmembrane region" description="Helical" evidence="6">
    <location>
        <begin position="104"/>
        <end position="126"/>
    </location>
</feature>
<feature type="transmembrane region" description="Helical" evidence="6">
    <location>
        <begin position="199"/>
        <end position="218"/>
    </location>
</feature>
<evidence type="ECO:0000313" key="9">
    <source>
        <dbReference type="Proteomes" id="UP000092952"/>
    </source>
</evidence>
<dbReference type="InterPro" id="IPR020846">
    <property type="entry name" value="MFS_dom"/>
</dbReference>
<dbReference type="OrthoDB" id="9812221at2"/>
<organism evidence="8 9">
    <name type="scientific">Immundisolibacter cernigliae</name>
    <dbReference type="NCBI Taxonomy" id="1810504"/>
    <lineage>
        <taxon>Bacteria</taxon>
        <taxon>Pseudomonadati</taxon>
        <taxon>Pseudomonadota</taxon>
        <taxon>Gammaproteobacteria</taxon>
        <taxon>Immundisolibacterales</taxon>
        <taxon>Immundisolibacteraceae</taxon>
        <taxon>Immundisolibacter</taxon>
    </lineage>
</organism>
<evidence type="ECO:0000256" key="2">
    <source>
        <dbReference type="ARBA" id="ARBA00022448"/>
    </source>
</evidence>
<feature type="transmembrane region" description="Helical" evidence="6">
    <location>
        <begin position="12"/>
        <end position="37"/>
    </location>
</feature>
<dbReference type="InterPro" id="IPR036259">
    <property type="entry name" value="MFS_trans_sf"/>
</dbReference>
<keyword evidence="2" id="KW-0813">Transport</keyword>
<feature type="transmembrane region" description="Helical" evidence="6">
    <location>
        <begin position="329"/>
        <end position="347"/>
    </location>
</feature>
<keyword evidence="3 6" id="KW-0812">Transmembrane</keyword>
<proteinExistence type="predicted"/>
<dbReference type="EMBL" id="CP014671">
    <property type="protein sequence ID" value="ANX03248.1"/>
    <property type="molecule type" value="Genomic_DNA"/>
</dbReference>
<dbReference type="KEGG" id="gbi:PG2T_02940"/>
<sequence length="454" mass="45872">MASPVPLARPGLALALIPLASFLGPFIATAIVVALPQISAARGFTAAQAGWYTSAYFVAAAVFMMPVARAGDLYGRGPVLALGAAIIAITSLLGAWISDPYAQIGLRLLQGVGSAGVFGTGPALLAQLVAPERRGRALGLNITVTYVGLTAGPALGGLLTQAFGWQSVFYLTGLIGLAVALALWRLLPRAAATAAGERFDLAGAVLLGGALGTFWLASGRPQQSDAPLLLGLAGLLLWAFIAHQRRTPQPLIDLRLLAPGQGLRYSAGAALLHYSGVFGLSYVLSLVLQHGLGSGAARTGLLLAIQPVLQTVLAAPAGRLADRVPARRLTMAGLGLTSTGLALVTVTGLAGSYGLLPVALACVGVGTALFVPPNQHAALAAVPPAAFGLAAGLMQTSRLVGQMLSMALAALLLGVLAPHSRADYQHALAVGGLVFLALCLGAFAATARRPVGAA</sequence>
<dbReference type="STRING" id="1810504.PG2T_02940"/>
<dbReference type="Pfam" id="PF07690">
    <property type="entry name" value="MFS_1"/>
    <property type="match status" value="2"/>
</dbReference>
<feature type="transmembrane region" description="Helical" evidence="6">
    <location>
        <begin position="263"/>
        <end position="284"/>
    </location>
</feature>
<feature type="transmembrane region" description="Helical" evidence="6">
    <location>
        <begin position="168"/>
        <end position="187"/>
    </location>
</feature>
<keyword evidence="4 6" id="KW-1133">Transmembrane helix</keyword>
<dbReference type="RefSeq" id="WP_068802754.1">
    <property type="nucleotide sequence ID" value="NZ_CP014671.1"/>
</dbReference>